<sequence>MCVPLSTTPGCFMARMSHPHVTLEPGRIAALLLGPAAVLVPSPPAMAAELTAVVQPVPAGLGAVERIAVVEREVVAVEDGQLASAAGLLRIGEASSYAVPGEACGPQRLAEALRRHRGDLWSALAEFGYVGGRGGGVQAAALAAAFAAAPGGPEPATPDRVFASVEEFAARCCAWRDARPSTGG</sequence>
<accession>A0ABQ3R1E7</accession>
<organism evidence="1 2">
    <name type="scientific">Streptomyces violascens</name>
    <dbReference type="NCBI Taxonomy" id="67381"/>
    <lineage>
        <taxon>Bacteria</taxon>
        <taxon>Bacillati</taxon>
        <taxon>Actinomycetota</taxon>
        <taxon>Actinomycetes</taxon>
        <taxon>Kitasatosporales</taxon>
        <taxon>Streptomycetaceae</taxon>
        <taxon>Streptomyces</taxon>
    </lineage>
</organism>
<evidence type="ECO:0000313" key="1">
    <source>
        <dbReference type="EMBL" id="GHI43355.1"/>
    </source>
</evidence>
<gene>
    <name evidence="1" type="ORF">Sviol_77630</name>
</gene>
<comment type="caution">
    <text evidence="1">The sequence shown here is derived from an EMBL/GenBank/DDBJ whole genome shotgun (WGS) entry which is preliminary data.</text>
</comment>
<keyword evidence="2" id="KW-1185">Reference proteome</keyword>
<proteinExistence type="predicted"/>
<dbReference type="EMBL" id="BNDY01000020">
    <property type="protein sequence ID" value="GHI43355.1"/>
    <property type="molecule type" value="Genomic_DNA"/>
</dbReference>
<evidence type="ECO:0000313" key="2">
    <source>
        <dbReference type="Proteomes" id="UP001050808"/>
    </source>
</evidence>
<protein>
    <recommendedName>
        <fullName evidence="3">Secreted protein</fullName>
    </recommendedName>
</protein>
<reference evidence="1" key="1">
    <citation type="submission" date="2024-05" db="EMBL/GenBank/DDBJ databases">
        <title>Whole genome shotgun sequence of Streptomyces violascens NBRC 12920.</title>
        <authorList>
            <person name="Komaki H."/>
            <person name="Tamura T."/>
        </authorList>
    </citation>
    <scope>NUCLEOTIDE SEQUENCE</scope>
    <source>
        <strain evidence="1">NBRC 12920</strain>
    </source>
</reference>
<dbReference type="Proteomes" id="UP001050808">
    <property type="component" value="Unassembled WGS sequence"/>
</dbReference>
<evidence type="ECO:0008006" key="3">
    <source>
        <dbReference type="Google" id="ProtNLM"/>
    </source>
</evidence>
<name>A0ABQ3R1E7_9ACTN</name>